<dbReference type="InterPro" id="IPR021331">
    <property type="entry name" value="Hva1_TUDOR"/>
</dbReference>
<protein>
    <recommendedName>
        <fullName evidence="2">Hypervirulence associated protein TUDOR domain-containing protein</fullName>
    </recommendedName>
</protein>
<organism evidence="3 4">
    <name type="scientific">Aspergillus wentii DTO 134E9</name>
    <dbReference type="NCBI Taxonomy" id="1073089"/>
    <lineage>
        <taxon>Eukaryota</taxon>
        <taxon>Fungi</taxon>
        <taxon>Dikarya</taxon>
        <taxon>Ascomycota</taxon>
        <taxon>Pezizomycotina</taxon>
        <taxon>Eurotiomycetes</taxon>
        <taxon>Eurotiomycetidae</taxon>
        <taxon>Eurotiales</taxon>
        <taxon>Aspergillaceae</taxon>
        <taxon>Aspergillus</taxon>
        <taxon>Aspergillus subgen. Cremei</taxon>
    </lineage>
</organism>
<keyword evidence="4" id="KW-1185">Reference proteome</keyword>
<dbReference type="GeneID" id="63751750"/>
<accession>A0A1L9RPE9</accession>
<dbReference type="Proteomes" id="UP000184383">
    <property type="component" value="Unassembled WGS sequence"/>
</dbReference>
<feature type="domain" description="Hypervirulence associated protein TUDOR" evidence="2">
    <location>
        <begin position="128"/>
        <end position="182"/>
    </location>
</feature>
<dbReference type="VEuPathDB" id="FungiDB:ASPWEDRAFT_429260"/>
<sequence length="186" mass="21313">MAMTVDCHHLDHEFLHRYMATWTGSVVTLGPLKNPHMEVTLDILHYSSHNHVTVDSAILTTDRVCMSDHVTLEYNGLWMTSQQQNYNIIYAIYGVIYTHHTLLTFLGIEPIMPFERAQDKKSETIQEGDTVYTKYRGGSHEGEVERIVKDQAEAREEGVANPPKVIYTDQHGHRVAHNPSTLERIK</sequence>
<evidence type="ECO:0000259" key="2">
    <source>
        <dbReference type="Pfam" id="PF11160"/>
    </source>
</evidence>
<reference evidence="4" key="1">
    <citation type="journal article" date="2017" name="Genome Biol.">
        <title>Comparative genomics reveals high biological diversity and specific adaptations in the industrially and medically important fungal genus Aspergillus.</title>
        <authorList>
            <person name="de Vries R.P."/>
            <person name="Riley R."/>
            <person name="Wiebenga A."/>
            <person name="Aguilar-Osorio G."/>
            <person name="Amillis S."/>
            <person name="Uchima C.A."/>
            <person name="Anderluh G."/>
            <person name="Asadollahi M."/>
            <person name="Askin M."/>
            <person name="Barry K."/>
            <person name="Battaglia E."/>
            <person name="Bayram O."/>
            <person name="Benocci T."/>
            <person name="Braus-Stromeyer S.A."/>
            <person name="Caldana C."/>
            <person name="Canovas D."/>
            <person name="Cerqueira G.C."/>
            <person name="Chen F."/>
            <person name="Chen W."/>
            <person name="Choi C."/>
            <person name="Clum A."/>
            <person name="Dos Santos R.A."/>
            <person name="Damasio A.R."/>
            <person name="Diallinas G."/>
            <person name="Emri T."/>
            <person name="Fekete E."/>
            <person name="Flipphi M."/>
            <person name="Freyberg S."/>
            <person name="Gallo A."/>
            <person name="Gournas C."/>
            <person name="Habgood R."/>
            <person name="Hainaut M."/>
            <person name="Harispe M.L."/>
            <person name="Henrissat B."/>
            <person name="Hilden K.S."/>
            <person name="Hope R."/>
            <person name="Hossain A."/>
            <person name="Karabika E."/>
            <person name="Karaffa L."/>
            <person name="Karanyi Z."/>
            <person name="Krasevec N."/>
            <person name="Kuo A."/>
            <person name="Kusch H."/>
            <person name="LaButti K."/>
            <person name="Lagendijk E.L."/>
            <person name="Lapidus A."/>
            <person name="Levasseur A."/>
            <person name="Lindquist E."/>
            <person name="Lipzen A."/>
            <person name="Logrieco A.F."/>
            <person name="MacCabe A."/>
            <person name="Maekelae M.R."/>
            <person name="Malavazi I."/>
            <person name="Melin P."/>
            <person name="Meyer V."/>
            <person name="Mielnichuk N."/>
            <person name="Miskei M."/>
            <person name="Molnar A.P."/>
            <person name="Mule G."/>
            <person name="Ngan C.Y."/>
            <person name="Orejas M."/>
            <person name="Orosz E."/>
            <person name="Ouedraogo J.P."/>
            <person name="Overkamp K.M."/>
            <person name="Park H.-S."/>
            <person name="Perrone G."/>
            <person name="Piumi F."/>
            <person name="Punt P.J."/>
            <person name="Ram A.F."/>
            <person name="Ramon A."/>
            <person name="Rauscher S."/>
            <person name="Record E."/>
            <person name="Riano-Pachon D.M."/>
            <person name="Robert V."/>
            <person name="Roehrig J."/>
            <person name="Ruller R."/>
            <person name="Salamov A."/>
            <person name="Salih N.S."/>
            <person name="Samson R.A."/>
            <person name="Sandor E."/>
            <person name="Sanguinetti M."/>
            <person name="Schuetze T."/>
            <person name="Sepcic K."/>
            <person name="Shelest E."/>
            <person name="Sherlock G."/>
            <person name="Sophianopoulou V."/>
            <person name="Squina F.M."/>
            <person name="Sun H."/>
            <person name="Susca A."/>
            <person name="Todd R.B."/>
            <person name="Tsang A."/>
            <person name="Unkles S.E."/>
            <person name="van de Wiele N."/>
            <person name="van Rossen-Uffink D."/>
            <person name="Oliveira J.V."/>
            <person name="Vesth T.C."/>
            <person name="Visser J."/>
            <person name="Yu J.-H."/>
            <person name="Zhou M."/>
            <person name="Andersen M.R."/>
            <person name="Archer D.B."/>
            <person name="Baker S.E."/>
            <person name="Benoit I."/>
            <person name="Brakhage A.A."/>
            <person name="Braus G.H."/>
            <person name="Fischer R."/>
            <person name="Frisvad J.C."/>
            <person name="Goldman G.H."/>
            <person name="Houbraken J."/>
            <person name="Oakley B."/>
            <person name="Pocsi I."/>
            <person name="Scazzocchio C."/>
            <person name="Seiboth B."/>
            <person name="vanKuyk P.A."/>
            <person name="Wortman J."/>
            <person name="Dyer P.S."/>
            <person name="Grigoriev I.V."/>
        </authorList>
    </citation>
    <scope>NUCLEOTIDE SEQUENCE [LARGE SCALE GENOMIC DNA]</scope>
    <source>
        <strain evidence="4">DTO 134E9</strain>
    </source>
</reference>
<dbReference type="EMBL" id="KV878211">
    <property type="protein sequence ID" value="OJJ36825.1"/>
    <property type="molecule type" value="Genomic_DNA"/>
</dbReference>
<dbReference type="Gene3D" id="2.30.30.1060">
    <property type="match status" value="1"/>
</dbReference>
<name>A0A1L9RPE9_ASPWE</name>
<evidence type="ECO:0000256" key="1">
    <source>
        <dbReference type="SAM" id="MobiDB-lite"/>
    </source>
</evidence>
<dbReference type="STRING" id="1073089.A0A1L9RPE9"/>
<evidence type="ECO:0000313" key="3">
    <source>
        <dbReference type="EMBL" id="OJJ36825.1"/>
    </source>
</evidence>
<proteinExistence type="predicted"/>
<dbReference type="RefSeq" id="XP_040690501.1">
    <property type="nucleotide sequence ID" value="XM_040835902.1"/>
</dbReference>
<dbReference type="Pfam" id="PF11160">
    <property type="entry name" value="Hva1_TUDOR"/>
    <property type="match status" value="1"/>
</dbReference>
<dbReference type="AlphaFoldDB" id="A0A1L9RPE9"/>
<feature type="region of interest" description="Disordered" evidence="1">
    <location>
        <begin position="152"/>
        <end position="186"/>
    </location>
</feature>
<gene>
    <name evidence="3" type="ORF">ASPWEDRAFT_429260</name>
</gene>
<dbReference type="OrthoDB" id="2138648at2759"/>
<evidence type="ECO:0000313" key="4">
    <source>
        <dbReference type="Proteomes" id="UP000184383"/>
    </source>
</evidence>